<proteinExistence type="predicted"/>
<evidence type="ECO:0000313" key="2">
    <source>
        <dbReference type="EMBL" id="GEU72635.1"/>
    </source>
</evidence>
<dbReference type="PANTHER" id="PTHR33067:SF9">
    <property type="entry name" value="RNA-DIRECTED DNA POLYMERASE"/>
    <property type="match status" value="1"/>
</dbReference>
<accession>A0A6L2MK36</accession>
<dbReference type="CDD" id="cd00303">
    <property type="entry name" value="retropepsin_like"/>
    <property type="match status" value="1"/>
</dbReference>
<dbReference type="EMBL" id="BKCJ010006531">
    <property type="protein sequence ID" value="GEU72635.1"/>
    <property type="molecule type" value="Genomic_DNA"/>
</dbReference>
<gene>
    <name evidence="2" type="ORF">Tci_044613</name>
</gene>
<sequence length="327" mass="37705">MFKSRDTKNEVVRLMMFPLSLTGEAKTWLDELNEGIIETWDELRIAFIIQFFPPALFDRLLREICAFSQHENESLTDAWLCMKKMLRNCHGHNPSKGISNSDIDKIMARMDAMTIKMDARYKKPQSHAKQPKLGLDDDDIPMSREEEAKFMQTFPDLGASINLMSYSLYAKLSLETLRPTKTSVRLADLSFQYYVGIAENMLIDVGKFTFRADFVILEMEEDYKVPLILGRPFLYTADAVIRVKQKQLNFVVETERMIFNIDSTIKHSYSNDDTCFSINVIDEILLKDFDALLDEGSKILHSIEGTILVEEIFAEFDKFIAVIANEL</sequence>
<keyword evidence="2" id="KW-0548">Nucleotidyltransferase</keyword>
<organism evidence="2">
    <name type="scientific">Tanacetum cinerariifolium</name>
    <name type="common">Dalmatian daisy</name>
    <name type="synonym">Chrysanthemum cinerariifolium</name>
    <dbReference type="NCBI Taxonomy" id="118510"/>
    <lineage>
        <taxon>Eukaryota</taxon>
        <taxon>Viridiplantae</taxon>
        <taxon>Streptophyta</taxon>
        <taxon>Embryophyta</taxon>
        <taxon>Tracheophyta</taxon>
        <taxon>Spermatophyta</taxon>
        <taxon>Magnoliopsida</taxon>
        <taxon>eudicotyledons</taxon>
        <taxon>Gunneridae</taxon>
        <taxon>Pentapetalae</taxon>
        <taxon>asterids</taxon>
        <taxon>campanulids</taxon>
        <taxon>Asterales</taxon>
        <taxon>Asteraceae</taxon>
        <taxon>Asteroideae</taxon>
        <taxon>Anthemideae</taxon>
        <taxon>Anthemidinae</taxon>
        <taxon>Tanacetum</taxon>
    </lineage>
</organism>
<dbReference type="InterPro" id="IPR005162">
    <property type="entry name" value="Retrotrans_gag_dom"/>
</dbReference>
<dbReference type="AlphaFoldDB" id="A0A6L2MK36"/>
<keyword evidence="2" id="KW-0808">Transferase</keyword>
<name>A0A6L2MK36_TANCI</name>
<dbReference type="Gene3D" id="2.40.70.10">
    <property type="entry name" value="Acid Proteases"/>
    <property type="match status" value="1"/>
</dbReference>
<dbReference type="PANTHER" id="PTHR33067">
    <property type="entry name" value="RNA-DIRECTED DNA POLYMERASE-RELATED"/>
    <property type="match status" value="1"/>
</dbReference>
<feature type="domain" description="Retrotransposon gag" evidence="1">
    <location>
        <begin position="16"/>
        <end position="92"/>
    </location>
</feature>
<keyword evidence="2" id="KW-0695">RNA-directed DNA polymerase</keyword>
<reference evidence="2" key="1">
    <citation type="journal article" date="2019" name="Sci. Rep.">
        <title>Draft genome of Tanacetum cinerariifolium, the natural source of mosquito coil.</title>
        <authorList>
            <person name="Yamashiro T."/>
            <person name="Shiraishi A."/>
            <person name="Satake H."/>
            <person name="Nakayama K."/>
        </authorList>
    </citation>
    <scope>NUCLEOTIDE SEQUENCE</scope>
</reference>
<dbReference type="GO" id="GO:0003964">
    <property type="term" value="F:RNA-directed DNA polymerase activity"/>
    <property type="evidence" value="ECO:0007669"/>
    <property type="project" value="UniProtKB-KW"/>
</dbReference>
<dbReference type="InterPro" id="IPR021109">
    <property type="entry name" value="Peptidase_aspartic_dom_sf"/>
</dbReference>
<protein>
    <submittedName>
        <fullName evidence="2">Reverse transcriptase domain-containing protein</fullName>
    </submittedName>
</protein>
<evidence type="ECO:0000259" key="1">
    <source>
        <dbReference type="Pfam" id="PF03732"/>
    </source>
</evidence>
<dbReference type="Pfam" id="PF03732">
    <property type="entry name" value="Retrotrans_gag"/>
    <property type="match status" value="1"/>
</dbReference>
<comment type="caution">
    <text evidence="2">The sequence shown here is derived from an EMBL/GenBank/DDBJ whole genome shotgun (WGS) entry which is preliminary data.</text>
</comment>